<keyword evidence="1" id="KW-1133">Transmembrane helix</keyword>
<evidence type="ECO:0000313" key="3">
    <source>
        <dbReference type="Proteomes" id="UP000187209"/>
    </source>
</evidence>
<name>A0A1R2BN31_9CILI</name>
<evidence type="ECO:0000313" key="2">
    <source>
        <dbReference type="EMBL" id="OMJ78124.1"/>
    </source>
</evidence>
<keyword evidence="3" id="KW-1185">Reference proteome</keyword>
<feature type="transmembrane region" description="Helical" evidence="1">
    <location>
        <begin position="97"/>
        <end position="116"/>
    </location>
</feature>
<dbReference type="AlphaFoldDB" id="A0A1R2BN31"/>
<gene>
    <name evidence="2" type="ORF">SteCoe_22142</name>
</gene>
<evidence type="ECO:0000256" key="1">
    <source>
        <dbReference type="SAM" id="Phobius"/>
    </source>
</evidence>
<keyword evidence="1" id="KW-0812">Transmembrane</keyword>
<reference evidence="2 3" key="1">
    <citation type="submission" date="2016-11" db="EMBL/GenBank/DDBJ databases">
        <title>The macronuclear genome of Stentor coeruleus: a giant cell with tiny introns.</title>
        <authorList>
            <person name="Slabodnick M."/>
            <person name="Ruby J.G."/>
            <person name="Reiff S.B."/>
            <person name="Swart E.C."/>
            <person name="Gosai S."/>
            <person name="Prabakaran S."/>
            <person name="Witkowska E."/>
            <person name="Larue G.E."/>
            <person name="Fisher S."/>
            <person name="Freeman R.M."/>
            <person name="Gunawardena J."/>
            <person name="Chu W."/>
            <person name="Stover N.A."/>
            <person name="Gregory B.D."/>
            <person name="Nowacki M."/>
            <person name="Derisi J."/>
            <person name="Roy S.W."/>
            <person name="Marshall W.F."/>
            <person name="Sood P."/>
        </authorList>
    </citation>
    <scope>NUCLEOTIDE SEQUENCE [LARGE SCALE GENOMIC DNA]</scope>
    <source>
        <strain evidence="2">WM001</strain>
    </source>
</reference>
<feature type="transmembrane region" description="Helical" evidence="1">
    <location>
        <begin position="58"/>
        <end position="76"/>
    </location>
</feature>
<proteinExistence type="predicted"/>
<protein>
    <submittedName>
        <fullName evidence="2">Uncharacterized protein</fullName>
    </submittedName>
</protein>
<feature type="transmembrane region" description="Helical" evidence="1">
    <location>
        <begin position="29"/>
        <end position="52"/>
    </location>
</feature>
<comment type="caution">
    <text evidence="2">The sequence shown here is derived from an EMBL/GenBank/DDBJ whole genome shotgun (WGS) entry which is preliminary data.</text>
</comment>
<organism evidence="2 3">
    <name type="scientific">Stentor coeruleus</name>
    <dbReference type="NCBI Taxonomy" id="5963"/>
    <lineage>
        <taxon>Eukaryota</taxon>
        <taxon>Sar</taxon>
        <taxon>Alveolata</taxon>
        <taxon>Ciliophora</taxon>
        <taxon>Postciliodesmatophora</taxon>
        <taxon>Heterotrichea</taxon>
        <taxon>Heterotrichida</taxon>
        <taxon>Stentoridae</taxon>
        <taxon>Stentor</taxon>
    </lineage>
</organism>
<accession>A0A1R2BN31</accession>
<dbReference type="EMBL" id="MPUH01000538">
    <property type="protein sequence ID" value="OMJ78124.1"/>
    <property type="molecule type" value="Genomic_DNA"/>
</dbReference>
<keyword evidence="1" id="KW-0472">Membrane</keyword>
<feature type="transmembrane region" description="Helical" evidence="1">
    <location>
        <begin position="128"/>
        <end position="145"/>
    </location>
</feature>
<sequence>MPIKPCAYCCICKVYVGCRIICIIEILKTCIIGFLLIIEAVTAGFSILLYHYILCIKYIVFVLFSIECVNAVRVFSSLNTSDPKWPYLNTYYKLKGPIGIIWALELSLALVIFWVYNYSVYPYLDTIVMGYCGSIMDIYFTYSLYSCKVLGEQGRLSSRVIPSIQPVGTQGNDQIYVAQEFKQVTAYPLPRFLPKCEYVPVTDFTARTNDNNDKPNSP</sequence>
<dbReference type="Proteomes" id="UP000187209">
    <property type="component" value="Unassembled WGS sequence"/>
</dbReference>